<dbReference type="Proteomes" id="UP001363151">
    <property type="component" value="Unassembled WGS sequence"/>
</dbReference>
<reference evidence="1 2" key="1">
    <citation type="submission" date="2024-03" db="EMBL/GenBank/DDBJ databases">
        <title>Aureococcus anophagefferens CCMP1851 and Kratosvirus quantuckense: Draft genome of a second virus-susceptible host strain in the model system.</title>
        <authorList>
            <person name="Chase E."/>
            <person name="Truchon A.R."/>
            <person name="Schepens W."/>
            <person name="Wilhelm S.W."/>
        </authorList>
    </citation>
    <scope>NUCLEOTIDE SEQUENCE [LARGE SCALE GENOMIC DNA]</scope>
    <source>
        <strain evidence="1 2">CCMP1851</strain>
    </source>
</reference>
<accession>A0ABR1FPW6</accession>
<dbReference type="Gene3D" id="2.120.10.80">
    <property type="entry name" value="Kelch-type beta propeller"/>
    <property type="match status" value="1"/>
</dbReference>
<evidence type="ECO:0000313" key="2">
    <source>
        <dbReference type="Proteomes" id="UP001363151"/>
    </source>
</evidence>
<dbReference type="Pfam" id="PF01344">
    <property type="entry name" value="Kelch_1"/>
    <property type="match status" value="1"/>
</dbReference>
<comment type="caution">
    <text evidence="1">The sequence shown here is derived from an EMBL/GenBank/DDBJ whole genome shotgun (WGS) entry which is preliminary data.</text>
</comment>
<sequence length="397" mass="42677">MASSIRSDGLQLGVGKFSEVSPESDLRGAAARAAGQMPLQYDLTVGDLVVAATAWKGVMVGDAASSSSPGEDLPHKRCRIKFDDGKGTYVYTKGQQARRVPILGGYDALLVRFPNGVDAEISAGRARPASVVVVPGAPPIFKGDVVLALVDYETVTVGDRGVVVGPCCDPAMSRPDLRVLVDFENKAAYNFRSDAHLRLARAGGGHELCRGDKVILPGLDKKVIGVVIGVGRCAGTLAVKGYDALPRDVAYNEVRVGDRGVVVGPCMQPEMQNAAKRVLVDFGRKGVYNYHVDKQLACVHGDEDARRGDSARRRRDTWTKIEDMPGGERYGIASGVDDGKLFIFGGRYEDNERSNELFIYDGKKWKRESKLPSGGSHQHGVIFDGKFYLIGGLLGHG</sequence>
<proteinExistence type="predicted"/>
<dbReference type="InterPro" id="IPR006652">
    <property type="entry name" value="Kelch_1"/>
</dbReference>
<dbReference type="SUPFAM" id="SSF117281">
    <property type="entry name" value="Kelch motif"/>
    <property type="match status" value="1"/>
</dbReference>
<dbReference type="InterPro" id="IPR015915">
    <property type="entry name" value="Kelch-typ_b-propeller"/>
</dbReference>
<organism evidence="1 2">
    <name type="scientific">Aureococcus anophagefferens</name>
    <name type="common">Harmful bloom alga</name>
    <dbReference type="NCBI Taxonomy" id="44056"/>
    <lineage>
        <taxon>Eukaryota</taxon>
        <taxon>Sar</taxon>
        <taxon>Stramenopiles</taxon>
        <taxon>Ochrophyta</taxon>
        <taxon>Pelagophyceae</taxon>
        <taxon>Pelagomonadales</taxon>
        <taxon>Pelagomonadaceae</taxon>
        <taxon>Aureococcus</taxon>
    </lineage>
</organism>
<keyword evidence="2" id="KW-1185">Reference proteome</keyword>
<dbReference type="EMBL" id="JBBJCI010000293">
    <property type="protein sequence ID" value="KAK7235303.1"/>
    <property type="molecule type" value="Genomic_DNA"/>
</dbReference>
<evidence type="ECO:0000313" key="1">
    <source>
        <dbReference type="EMBL" id="KAK7235303.1"/>
    </source>
</evidence>
<protein>
    <submittedName>
        <fullName evidence="1">Uncharacterized protein</fullName>
    </submittedName>
</protein>
<gene>
    <name evidence="1" type="ORF">SO694_00068199</name>
</gene>
<name>A0ABR1FPW6_AURAN</name>